<keyword evidence="4" id="KW-1185">Reference proteome</keyword>
<dbReference type="AlphaFoldDB" id="A0A9X3WQC9"/>
<protein>
    <submittedName>
        <fullName evidence="3">Tripartite tricarboxylate transporter TctB family protein</fullName>
    </submittedName>
</protein>
<dbReference type="EMBL" id="JAMQKB010000001">
    <property type="protein sequence ID" value="MDC3423300.1"/>
    <property type="molecule type" value="Genomic_DNA"/>
</dbReference>
<reference evidence="3" key="1">
    <citation type="submission" date="2022-06" db="EMBL/GenBank/DDBJ databases">
        <title>Aquibacillus sp. a new bacterium isolated from soil saline samples.</title>
        <authorList>
            <person name="Galisteo C."/>
            <person name="De La Haba R."/>
            <person name="Sanchez-Porro C."/>
            <person name="Ventosa A."/>
        </authorList>
    </citation>
    <scope>NUCLEOTIDE SEQUENCE</scope>
    <source>
        <strain evidence="3">3ASR75-11</strain>
    </source>
</reference>
<feature type="transmembrane region" description="Helical" evidence="1">
    <location>
        <begin position="39"/>
        <end position="57"/>
    </location>
</feature>
<sequence>MLKTINQKISIVLILLAIGYLIMSYRLPSYPYTPVDADVVPKGLGWLLIILSIFLFFSKNTETKEQRARRNIPKKEFAVLGAVFLFIFLYIWLLEIVGFVIMTGVFIFFCSWFLGYKKYKTNIIVSVLFPFFMYVTFSYFLKISLPQGILPF</sequence>
<organism evidence="3 4">
    <name type="scientific">Terrihalobacillus insolitus</name>
    <dbReference type="NCBI Taxonomy" id="2950438"/>
    <lineage>
        <taxon>Bacteria</taxon>
        <taxon>Bacillati</taxon>
        <taxon>Bacillota</taxon>
        <taxon>Bacilli</taxon>
        <taxon>Bacillales</taxon>
        <taxon>Bacillaceae</taxon>
        <taxon>Terrihalobacillus</taxon>
    </lineage>
</organism>
<feature type="domain" description="DUF1468" evidence="2">
    <location>
        <begin position="10"/>
        <end position="146"/>
    </location>
</feature>
<keyword evidence="1" id="KW-0472">Membrane</keyword>
<evidence type="ECO:0000313" key="3">
    <source>
        <dbReference type="EMBL" id="MDC3423300.1"/>
    </source>
</evidence>
<comment type="caution">
    <text evidence="3">The sequence shown here is derived from an EMBL/GenBank/DDBJ whole genome shotgun (WGS) entry which is preliminary data.</text>
</comment>
<proteinExistence type="predicted"/>
<keyword evidence="1" id="KW-1133">Transmembrane helix</keyword>
<name>A0A9X3WQC9_9BACI</name>
<gene>
    <name evidence="3" type="ORF">NC797_02110</name>
</gene>
<dbReference type="Proteomes" id="UP001145050">
    <property type="component" value="Unassembled WGS sequence"/>
</dbReference>
<feature type="transmembrane region" description="Helical" evidence="1">
    <location>
        <begin position="77"/>
        <end position="93"/>
    </location>
</feature>
<feature type="transmembrane region" description="Helical" evidence="1">
    <location>
        <begin position="123"/>
        <end position="141"/>
    </location>
</feature>
<evidence type="ECO:0000256" key="1">
    <source>
        <dbReference type="SAM" id="Phobius"/>
    </source>
</evidence>
<dbReference type="Pfam" id="PF07331">
    <property type="entry name" value="TctB"/>
    <property type="match status" value="1"/>
</dbReference>
<evidence type="ECO:0000259" key="2">
    <source>
        <dbReference type="Pfam" id="PF07331"/>
    </source>
</evidence>
<accession>A0A9X3WQC9</accession>
<dbReference type="InterPro" id="IPR009936">
    <property type="entry name" value="DUF1468"/>
</dbReference>
<dbReference type="RefSeq" id="WP_272434975.1">
    <property type="nucleotide sequence ID" value="NZ_JAMQKB010000001.1"/>
</dbReference>
<keyword evidence="1" id="KW-0812">Transmembrane</keyword>
<feature type="transmembrane region" description="Helical" evidence="1">
    <location>
        <begin position="99"/>
        <end position="116"/>
    </location>
</feature>
<feature type="transmembrane region" description="Helical" evidence="1">
    <location>
        <begin position="9"/>
        <end position="27"/>
    </location>
</feature>
<evidence type="ECO:0000313" key="4">
    <source>
        <dbReference type="Proteomes" id="UP001145050"/>
    </source>
</evidence>